<dbReference type="RefSeq" id="XP_015876933.1">
    <property type="nucleotide sequence ID" value="XM_016021447.4"/>
</dbReference>
<evidence type="ECO:0000313" key="11">
    <source>
        <dbReference type="Proteomes" id="UP001652623"/>
    </source>
</evidence>
<comment type="function">
    <text evidence="7">Catalyzes the removal of transit peptides required for the targeting of proteins from the mitochondrial matrix, across the inner membrane, into the inter-membrane space.</text>
</comment>
<dbReference type="InParanoid" id="A0A6P3ZDH1"/>
<gene>
    <name evidence="12" type="primary">LOC107413489</name>
</gene>
<feature type="domain" description="Peptidase S26" evidence="10">
    <location>
        <begin position="44"/>
        <end position="116"/>
    </location>
</feature>
<dbReference type="Pfam" id="PF10502">
    <property type="entry name" value="Peptidase_S26"/>
    <property type="match status" value="2"/>
</dbReference>
<evidence type="ECO:0000256" key="6">
    <source>
        <dbReference type="ARBA" id="ARBA00038445"/>
    </source>
</evidence>
<comment type="subunit">
    <text evidence="8">Heterodimer of 2 subunits, IMP1A/B and IMP12.</text>
</comment>
<dbReference type="FunFam" id="2.10.109.10:FF:000014">
    <property type="entry name" value="Inner membrane protease subunit 1"/>
    <property type="match status" value="1"/>
</dbReference>
<dbReference type="PRINTS" id="PR00727">
    <property type="entry name" value="LEADERPTASE"/>
</dbReference>
<dbReference type="Proteomes" id="UP001652623">
    <property type="component" value="Chromosome 1"/>
</dbReference>
<feature type="active site" evidence="9">
    <location>
        <position position="104"/>
    </location>
</feature>
<name>A0A6P3ZDH1_ZIZJJ</name>
<evidence type="ECO:0000256" key="2">
    <source>
        <dbReference type="ARBA" id="ARBA00022792"/>
    </source>
</evidence>
<evidence type="ECO:0000256" key="7">
    <source>
        <dbReference type="ARBA" id="ARBA00054895"/>
    </source>
</evidence>
<dbReference type="InterPro" id="IPR052064">
    <property type="entry name" value="Mito_IMP1_subunit"/>
</dbReference>
<keyword evidence="2" id="KW-0999">Mitochondrion inner membrane</keyword>
<dbReference type="InterPro" id="IPR000223">
    <property type="entry name" value="Pept_S26A_signal_pept_1"/>
</dbReference>
<dbReference type="GO" id="GO:0006465">
    <property type="term" value="P:signal peptide processing"/>
    <property type="evidence" value="ECO:0007669"/>
    <property type="project" value="InterPro"/>
</dbReference>
<comment type="subcellular location">
    <subcellularLocation>
        <location evidence="1">Mitochondrion inner membrane</location>
    </subcellularLocation>
</comment>
<evidence type="ECO:0000256" key="8">
    <source>
        <dbReference type="ARBA" id="ARBA00064368"/>
    </source>
</evidence>
<keyword evidence="11" id="KW-1185">Reference proteome</keyword>
<dbReference type="GO" id="GO:0042720">
    <property type="term" value="C:mitochondrial inner membrane peptidase complex"/>
    <property type="evidence" value="ECO:0007669"/>
    <property type="project" value="TreeGrafter"/>
</dbReference>
<proteinExistence type="inferred from homology"/>
<keyword evidence="3" id="KW-0378">Hydrolase</keyword>
<evidence type="ECO:0000313" key="12">
    <source>
        <dbReference type="RefSeq" id="XP_015876933.1"/>
    </source>
</evidence>
<dbReference type="PANTHER" id="PTHR12383">
    <property type="entry name" value="PROTEASE FAMILY S26 MITOCHONDRIAL INNER MEMBRANE PROTEASE-RELATED"/>
    <property type="match status" value="1"/>
</dbReference>
<evidence type="ECO:0000256" key="9">
    <source>
        <dbReference type="PIRSR" id="PIRSR600223-1"/>
    </source>
</evidence>
<accession>A0A6P3ZDH1</accession>
<dbReference type="InterPro" id="IPR019533">
    <property type="entry name" value="Peptidase_S26"/>
</dbReference>
<dbReference type="GO" id="GO:0004252">
    <property type="term" value="F:serine-type endopeptidase activity"/>
    <property type="evidence" value="ECO:0007669"/>
    <property type="project" value="InterPro"/>
</dbReference>
<evidence type="ECO:0000256" key="5">
    <source>
        <dbReference type="ARBA" id="ARBA00023136"/>
    </source>
</evidence>
<dbReference type="Gene3D" id="2.10.109.10">
    <property type="entry name" value="Umud Fragment, subunit A"/>
    <property type="match status" value="1"/>
</dbReference>
<evidence type="ECO:0000256" key="4">
    <source>
        <dbReference type="ARBA" id="ARBA00023128"/>
    </source>
</evidence>
<dbReference type="AlphaFoldDB" id="A0A6P3ZDH1"/>
<dbReference type="CDD" id="cd06530">
    <property type="entry name" value="S26_SPase_I"/>
    <property type="match status" value="1"/>
</dbReference>
<comment type="similarity">
    <text evidence="6">Belongs to the peptidase S26 family. IMP1 subfamily.</text>
</comment>
<evidence type="ECO:0000256" key="1">
    <source>
        <dbReference type="ARBA" id="ARBA00004273"/>
    </source>
</evidence>
<dbReference type="GeneID" id="107413489"/>
<dbReference type="KEGG" id="zju:107413489"/>
<sequence>MGLRNLRQVESKAKELLFVMKEKSIVREAWDKTLGLAKLLCGLHVTNAYLCTFVLTYGPSMLPTLSLTGDLLLAERISTRFGMVRRGDIVLVRSPKVPTKVVTKRLIGMEGDSVTYIVDPENSDRCETIVVPKGHVWVEGDNIYVSNDSRKFGPVPYGLLQGKVFWRIWPPKVFGPLEQKKVKDAMA</sequence>
<organism evidence="11 12">
    <name type="scientific">Ziziphus jujuba</name>
    <name type="common">Chinese jujube</name>
    <name type="synonym">Ziziphus sativa</name>
    <dbReference type="NCBI Taxonomy" id="326968"/>
    <lineage>
        <taxon>Eukaryota</taxon>
        <taxon>Viridiplantae</taxon>
        <taxon>Streptophyta</taxon>
        <taxon>Embryophyta</taxon>
        <taxon>Tracheophyta</taxon>
        <taxon>Spermatophyta</taxon>
        <taxon>Magnoliopsida</taxon>
        <taxon>eudicotyledons</taxon>
        <taxon>Gunneridae</taxon>
        <taxon>Pentapetalae</taxon>
        <taxon>rosids</taxon>
        <taxon>fabids</taxon>
        <taxon>Rosales</taxon>
        <taxon>Rhamnaceae</taxon>
        <taxon>Paliureae</taxon>
        <taxon>Ziziphus</taxon>
    </lineage>
</organism>
<dbReference type="InterPro" id="IPR036286">
    <property type="entry name" value="LexA/Signal_pep-like_sf"/>
</dbReference>
<protein>
    <submittedName>
        <fullName evidence="12">Mitochondrial ATP-independent inner membrane protease subunit 1a-like isoform X1</fullName>
    </submittedName>
</protein>
<feature type="active site" evidence="9">
    <location>
        <position position="60"/>
    </location>
</feature>
<dbReference type="SUPFAM" id="SSF51306">
    <property type="entry name" value="LexA/Signal peptidase"/>
    <property type="match status" value="1"/>
</dbReference>
<evidence type="ECO:0000256" key="3">
    <source>
        <dbReference type="ARBA" id="ARBA00022801"/>
    </source>
</evidence>
<keyword evidence="4" id="KW-0496">Mitochondrion</keyword>
<feature type="domain" description="Peptidase S26" evidence="10">
    <location>
        <begin position="125"/>
        <end position="169"/>
    </location>
</feature>
<dbReference type="GO" id="GO:0006627">
    <property type="term" value="P:protein processing involved in protein targeting to mitochondrion"/>
    <property type="evidence" value="ECO:0007669"/>
    <property type="project" value="TreeGrafter"/>
</dbReference>
<keyword evidence="5" id="KW-0472">Membrane</keyword>
<reference evidence="11" key="1">
    <citation type="submission" date="2025-05" db="UniProtKB">
        <authorList>
            <consortium name="RefSeq"/>
        </authorList>
    </citation>
    <scope>NUCLEOTIDE SEQUENCE [LARGE SCALE GENOMIC DNA]</scope>
</reference>
<dbReference type="PANTHER" id="PTHR12383:SF36">
    <property type="entry name" value="MITOCHONDRIAL ATP-INDEPENDENT INNER MEMBRANE PROTEASE SUBUNIT 1B-RELATED"/>
    <property type="match status" value="1"/>
</dbReference>
<evidence type="ECO:0000259" key="10">
    <source>
        <dbReference type="Pfam" id="PF10502"/>
    </source>
</evidence>
<reference evidence="12" key="2">
    <citation type="submission" date="2025-08" db="UniProtKB">
        <authorList>
            <consortium name="RefSeq"/>
        </authorList>
    </citation>
    <scope>IDENTIFICATION</scope>
    <source>
        <tissue evidence="12">Seedling</tissue>
    </source>
</reference>